<proteinExistence type="predicted"/>
<feature type="domain" description="HTH cro/C1-type" evidence="5">
    <location>
        <begin position="12"/>
        <end position="34"/>
    </location>
</feature>
<keyword evidence="2 6" id="KW-0238">DNA-binding</keyword>
<dbReference type="PRINTS" id="PR00036">
    <property type="entry name" value="HTHLACI"/>
</dbReference>
<evidence type="ECO:0000259" key="5">
    <source>
        <dbReference type="PROSITE" id="PS50943"/>
    </source>
</evidence>
<gene>
    <name evidence="6" type="ORF">AB0E65_14525</name>
</gene>
<evidence type="ECO:0000259" key="4">
    <source>
        <dbReference type="PROSITE" id="PS50932"/>
    </source>
</evidence>
<dbReference type="CDD" id="cd06267">
    <property type="entry name" value="PBP1_LacI_sugar_binding-like"/>
    <property type="match status" value="1"/>
</dbReference>
<dbReference type="InterPro" id="IPR010982">
    <property type="entry name" value="Lambda_DNA-bd_dom_sf"/>
</dbReference>
<dbReference type="Proteomes" id="UP001550850">
    <property type="component" value="Unassembled WGS sequence"/>
</dbReference>
<dbReference type="PANTHER" id="PTHR30146:SF109">
    <property type="entry name" value="HTH-TYPE TRANSCRIPTIONAL REGULATOR GALS"/>
    <property type="match status" value="1"/>
</dbReference>
<dbReference type="RefSeq" id="WP_108952264.1">
    <property type="nucleotide sequence ID" value="NZ_BEVZ01000002.1"/>
</dbReference>
<evidence type="ECO:0000256" key="2">
    <source>
        <dbReference type="ARBA" id="ARBA00023125"/>
    </source>
</evidence>
<reference evidence="6 7" key="1">
    <citation type="submission" date="2024-06" db="EMBL/GenBank/DDBJ databases">
        <title>The Natural Products Discovery Center: Release of the First 8490 Sequenced Strains for Exploring Actinobacteria Biosynthetic Diversity.</title>
        <authorList>
            <person name="Kalkreuter E."/>
            <person name="Kautsar S.A."/>
            <person name="Yang D."/>
            <person name="Bader C.D."/>
            <person name="Teijaro C.N."/>
            <person name="Fluegel L."/>
            <person name="Davis C.M."/>
            <person name="Simpson J.R."/>
            <person name="Lauterbach L."/>
            <person name="Steele A.D."/>
            <person name="Gui C."/>
            <person name="Meng S."/>
            <person name="Li G."/>
            <person name="Viehrig K."/>
            <person name="Ye F."/>
            <person name="Su P."/>
            <person name="Kiefer A.F."/>
            <person name="Nichols A."/>
            <person name="Cepeda A.J."/>
            <person name="Yan W."/>
            <person name="Fan B."/>
            <person name="Jiang Y."/>
            <person name="Adhikari A."/>
            <person name="Zheng C.-J."/>
            <person name="Schuster L."/>
            <person name="Cowan T.M."/>
            <person name="Smanski M.J."/>
            <person name="Chevrette M.G."/>
            <person name="De Carvalho L.P.S."/>
            <person name="Shen B."/>
        </authorList>
    </citation>
    <scope>NUCLEOTIDE SEQUENCE [LARGE SCALE GENOMIC DNA]</scope>
    <source>
        <strain evidence="6 7">NPDC038104</strain>
    </source>
</reference>
<accession>A0ABV2YI56</accession>
<keyword evidence="1" id="KW-0805">Transcription regulation</keyword>
<evidence type="ECO:0000256" key="3">
    <source>
        <dbReference type="ARBA" id="ARBA00023163"/>
    </source>
</evidence>
<name>A0ABV2YI56_9ACTN</name>
<protein>
    <submittedName>
        <fullName evidence="6">LacI family DNA-binding transcriptional regulator</fullName>
    </submittedName>
</protein>
<evidence type="ECO:0000313" key="6">
    <source>
        <dbReference type="EMBL" id="MEU3555413.1"/>
    </source>
</evidence>
<dbReference type="EMBL" id="JBEZUR010000018">
    <property type="protein sequence ID" value="MEU3555413.1"/>
    <property type="molecule type" value="Genomic_DNA"/>
</dbReference>
<dbReference type="Gene3D" id="1.10.260.40">
    <property type="entry name" value="lambda repressor-like DNA-binding domains"/>
    <property type="match status" value="1"/>
</dbReference>
<dbReference type="SUPFAM" id="SSF47413">
    <property type="entry name" value="lambda repressor-like DNA-binding domains"/>
    <property type="match status" value="1"/>
</dbReference>
<dbReference type="SUPFAM" id="SSF53822">
    <property type="entry name" value="Periplasmic binding protein-like I"/>
    <property type="match status" value="1"/>
</dbReference>
<keyword evidence="7" id="KW-1185">Reference proteome</keyword>
<dbReference type="SMART" id="SM00354">
    <property type="entry name" value="HTH_LACI"/>
    <property type="match status" value="1"/>
</dbReference>
<dbReference type="Pfam" id="PF13377">
    <property type="entry name" value="Peripla_BP_3"/>
    <property type="match status" value="1"/>
</dbReference>
<evidence type="ECO:0000256" key="1">
    <source>
        <dbReference type="ARBA" id="ARBA00023015"/>
    </source>
</evidence>
<dbReference type="Pfam" id="PF00356">
    <property type="entry name" value="LacI"/>
    <property type="match status" value="1"/>
</dbReference>
<evidence type="ECO:0000313" key="7">
    <source>
        <dbReference type="Proteomes" id="UP001550850"/>
    </source>
</evidence>
<feature type="domain" description="HTH lacI-type" evidence="4">
    <location>
        <begin position="11"/>
        <end position="65"/>
    </location>
</feature>
<dbReference type="CDD" id="cd01392">
    <property type="entry name" value="HTH_LacI"/>
    <property type="match status" value="1"/>
</dbReference>
<dbReference type="Gene3D" id="3.40.50.2300">
    <property type="match status" value="2"/>
</dbReference>
<dbReference type="PANTHER" id="PTHR30146">
    <property type="entry name" value="LACI-RELATED TRANSCRIPTIONAL REPRESSOR"/>
    <property type="match status" value="1"/>
</dbReference>
<dbReference type="PROSITE" id="PS50932">
    <property type="entry name" value="HTH_LACI_2"/>
    <property type="match status" value="1"/>
</dbReference>
<dbReference type="InterPro" id="IPR046335">
    <property type="entry name" value="LacI/GalR-like_sensor"/>
</dbReference>
<comment type="caution">
    <text evidence="6">The sequence shown here is derived from an EMBL/GenBank/DDBJ whole genome shotgun (WGS) entry which is preliminary data.</text>
</comment>
<keyword evidence="3" id="KW-0804">Transcription</keyword>
<dbReference type="GO" id="GO:0003677">
    <property type="term" value="F:DNA binding"/>
    <property type="evidence" value="ECO:0007669"/>
    <property type="project" value="UniProtKB-KW"/>
</dbReference>
<dbReference type="PROSITE" id="PS50943">
    <property type="entry name" value="HTH_CROC1"/>
    <property type="match status" value="1"/>
</dbReference>
<dbReference type="InterPro" id="IPR000843">
    <property type="entry name" value="HTH_LacI"/>
</dbReference>
<dbReference type="InterPro" id="IPR001387">
    <property type="entry name" value="Cro/C1-type_HTH"/>
</dbReference>
<sequence>MTTDRSAAGRPTLEAVARRAGVSRSTVSRVINGQPAVSPDAVRRVREVVSELGYVPNQNARSLVTRRSDTVAVVITEPQHRLFVDPYFSLQQHGIRRELVERGSYPVLLFIEEPEDYARVEDFLSRGSVDGALLLSLRADDPLPDMTDRLALPAVCVGRRPLSGQAERPDRYLYVNSDNRGGAREAVRHLVGLGRRAVATITGAMEQTAAVDRLRGYRDVLPDAAPEMVVEGDFTEAGGAAAMRRLLERNPEVDAVFVASDLMAAGALRVLRERGRRVPEDVAVVGFDDIPAIAEATDPPLSTVNQDAEELGRLMARTLLDHIADCAAGEAVDPAPLAPVIMPTRLVLRASA</sequence>
<organism evidence="6 7">
    <name type="scientific">Streptomyces fragilis</name>
    <dbReference type="NCBI Taxonomy" id="67301"/>
    <lineage>
        <taxon>Bacteria</taxon>
        <taxon>Bacillati</taxon>
        <taxon>Actinomycetota</taxon>
        <taxon>Actinomycetes</taxon>
        <taxon>Kitasatosporales</taxon>
        <taxon>Streptomycetaceae</taxon>
        <taxon>Streptomyces</taxon>
    </lineage>
</organism>
<dbReference type="InterPro" id="IPR028082">
    <property type="entry name" value="Peripla_BP_I"/>
</dbReference>